<accession>A0A2S0KHQ4</accession>
<keyword evidence="3" id="KW-0540">Nuclease</keyword>
<name>A0A2S0KHQ4_9ACTN</name>
<dbReference type="PANTHER" id="PTHR24094">
    <property type="entry name" value="SECRETED PROTEIN"/>
    <property type="match status" value="1"/>
</dbReference>
<dbReference type="OrthoDB" id="5196645at2"/>
<organism evidence="3 4">
    <name type="scientific">Gordonia iterans</name>
    <dbReference type="NCBI Taxonomy" id="1004901"/>
    <lineage>
        <taxon>Bacteria</taxon>
        <taxon>Bacillati</taxon>
        <taxon>Actinomycetota</taxon>
        <taxon>Actinomycetes</taxon>
        <taxon>Mycobacteriales</taxon>
        <taxon>Gordoniaceae</taxon>
        <taxon>Gordonia</taxon>
    </lineage>
</organism>
<dbReference type="GO" id="GO:0004519">
    <property type="term" value="F:endonuclease activity"/>
    <property type="evidence" value="ECO:0007669"/>
    <property type="project" value="UniProtKB-KW"/>
</dbReference>
<dbReference type="KEGG" id="git:C6V83_14045"/>
<evidence type="ECO:0000256" key="1">
    <source>
        <dbReference type="SAM" id="Phobius"/>
    </source>
</evidence>
<sequence length="252" mass="27223">MRLLRDIELQIRTARHKRRDGRIRLTGRHWSALIGFAATAVIVAAGLGWHQTAPPPVDPTRVAQARTALAALVVVEHRLAPSAPYRREAFGPAWTDAAGVAGSGDGCDTRNDLLARDLEVVTSVAVASCPEAVASGRFRSPYTGREIVFSRARGSTAVHIDHVVPLSYAWDMGAWGWRPSARVAFANDPANLVAVDAASNQAKSDREPGRWMPELRGFWCQYAIAFVTVSSGYRLPVDRRSAGVLASALGDC</sequence>
<keyword evidence="1" id="KW-0472">Membrane</keyword>
<evidence type="ECO:0000259" key="2">
    <source>
        <dbReference type="Pfam" id="PF07510"/>
    </source>
</evidence>
<evidence type="ECO:0000313" key="3">
    <source>
        <dbReference type="EMBL" id="AVM01203.1"/>
    </source>
</evidence>
<keyword evidence="4" id="KW-1185">Reference proteome</keyword>
<keyword evidence="3" id="KW-0378">Hydrolase</keyword>
<dbReference type="Pfam" id="PF07510">
    <property type="entry name" value="GmrSD_C"/>
    <property type="match status" value="1"/>
</dbReference>
<dbReference type="RefSeq" id="WP_105942914.1">
    <property type="nucleotide sequence ID" value="NZ_CP027433.1"/>
</dbReference>
<keyword evidence="1" id="KW-0812">Transmembrane</keyword>
<evidence type="ECO:0000313" key="4">
    <source>
        <dbReference type="Proteomes" id="UP000239814"/>
    </source>
</evidence>
<dbReference type="Gene3D" id="1.10.30.50">
    <property type="match status" value="1"/>
</dbReference>
<gene>
    <name evidence="3" type="ORF">C6V83_14045</name>
</gene>
<feature type="transmembrane region" description="Helical" evidence="1">
    <location>
        <begin position="30"/>
        <end position="49"/>
    </location>
</feature>
<dbReference type="Proteomes" id="UP000239814">
    <property type="component" value="Chromosome"/>
</dbReference>
<keyword evidence="3" id="KW-0255">Endonuclease</keyword>
<proteinExistence type="predicted"/>
<dbReference type="EMBL" id="CP027433">
    <property type="protein sequence ID" value="AVM01203.1"/>
    <property type="molecule type" value="Genomic_DNA"/>
</dbReference>
<feature type="domain" description="GmrSD restriction endonucleases C-terminal" evidence="2">
    <location>
        <begin position="109"/>
        <end position="206"/>
    </location>
</feature>
<protein>
    <submittedName>
        <fullName evidence="3">HNH endonuclease</fullName>
    </submittedName>
</protein>
<keyword evidence="1" id="KW-1133">Transmembrane helix</keyword>
<reference evidence="3 4" key="1">
    <citation type="submission" date="2018-03" db="EMBL/GenBank/DDBJ databases">
        <title>Characteristics and genome of n-alkane degrading marine bacteria Gordonia iterans isolated from crude oil contaminated in Tae-an, South Korea.</title>
        <authorList>
            <person name="Lee S.-S."/>
            <person name="Kim H."/>
        </authorList>
    </citation>
    <scope>NUCLEOTIDE SEQUENCE [LARGE SCALE GENOMIC DNA]</scope>
    <source>
        <strain evidence="3 4">Co17</strain>
    </source>
</reference>
<dbReference type="PANTHER" id="PTHR24094:SF15">
    <property type="entry name" value="AMP-DEPENDENT SYNTHETASE_LIGASE DOMAIN-CONTAINING PROTEIN-RELATED"/>
    <property type="match status" value="1"/>
</dbReference>
<dbReference type="InterPro" id="IPR011089">
    <property type="entry name" value="GmrSD_C"/>
</dbReference>
<dbReference type="AlphaFoldDB" id="A0A2S0KHQ4"/>